<keyword evidence="13 19" id="KW-0573">Peptidoglycan synthesis</keyword>
<dbReference type="NCBIfam" id="TIGR00179">
    <property type="entry name" value="murB"/>
    <property type="match status" value="1"/>
</dbReference>
<dbReference type="Pfam" id="PF01565">
    <property type="entry name" value="FAD_binding_4"/>
    <property type="match status" value="1"/>
</dbReference>
<keyword evidence="12 19" id="KW-0133">Cell shape</keyword>
<dbReference type="GO" id="GO:0008360">
    <property type="term" value="P:regulation of cell shape"/>
    <property type="evidence" value="ECO:0007669"/>
    <property type="project" value="UniProtKB-KW"/>
</dbReference>
<keyword evidence="15 19" id="KW-0131">Cell cycle</keyword>
<protein>
    <recommendedName>
        <fullName evidence="6 19">UDP-N-acetylenolpyruvoylglucosamine reductase</fullName>
        <ecNumber evidence="5 19">1.3.1.98</ecNumber>
    </recommendedName>
    <alternativeName>
        <fullName evidence="17 19">UDP-N-acetylmuramate dehydrogenase</fullName>
    </alternativeName>
</protein>
<evidence type="ECO:0000256" key="4">
    <source>
        <dbReference type="ARBA" id="ARBA00004752"/>
    </source>
</evidence>
<dbReference type="GO" id="GO:0051301">
    <property type="term" value="P:cell division"/>
    <property type="evidence" value="ECO:0007669"/>
    <property type="project" value="UniProtKB-KW"/>
</dbReference>
<evidence type="ECO:0000256" key="16">
    <source>
        <dbReference type="ARBA" id="ARBA00023316"/>
    </source>
</evidence>
<dbReference type="NCBIfam" id="NF000755">
    <property type="entry name" value="PRK00046.1"/>
    <property type="match status" value="1"/>
</dbReference>
<comment type="subcellular location">
    <subcellularLocation>
        <location evidence="3 19">Cytoplasm</location>
    </subcellularLocation>
</comment>
<keyword evidence="9 19" id="KW-0285">Flavoprotein</keyword>
<evidence type="ECO:0000256" key="1">
    <source>
        <dbReference type="ARBA" id="ARBA00001974"/>
    </source>
</evidence>
<dbReference type="HAMAP" id="MF_00037">
    <property type="entry name" value="MurB"/>
    <property type="match status" value="1"/>
</dbReference>
<evidence type="ECO:0000313" key="22">
    <source>
        <dbReference type="Proteomes" id="UP000569092"/>
    </source>
</evidence>
<organism evidence="21 22">
    <name type="scientific">Tunturiibacter lichenicola</name>
    <dbReference type="NCBI Taxonomy" id="2051959"/>
    <lineage>
        <taxon>Bacteria</taxon>
        <taxon>Pseudomonadati</taxon>
        <taxon>Acidobacteriota</taxon>
        <taxon>Terriglobia</taxon>
        <taxon>Terriglobales</taxon>
        <taxon>Acidobacteriaceae</taxon>
        <taxon>Tunturiibacter</taxon>
    </lineage>
</organism>
<evidence type="ECO:0000256" key="7">
    <source>
        <dbReference type="ARBA" id="ARBA00022490"/>
    </source>
</evidence>
<evidence type="ECO:0000256" key="17">
    <source>
        <dbReference type="ARBA" id="ARBA00031026"/>
    </source>
</evidence>
<feature type="domain" description="FAD-binding PCMH-type" evidence="20">
    <location>
        <begin position="21"/>
        <end position="201"/>
    </location>
</feature>
<proteinExistence type="inferred from homology"/>
<evidence type="ECO:0000256" key="6">
    <source>
        <dbReference type="ARBA" id="ARBA00015188"/>
    </source>
</evidence>
<sequence length="361" mass="39724">MPSRDLCIQENVALAPYTTFRIGGPARFFCEVTSMEQLLEAVTFARERSLPLFVLGGGSNLLVTDRGFDGLVLRVKIEGPITIGGGYRDDRPKQASITYDVPGGMDWDAFVRRVAEAGVTGIECLAGIPGFVGGAPIQNIGAYGQEVSTSILWVRALDLETLKFVTLTAEHCGFAYRRSIFNTTHRNRYIMISVTFRLDLDATPTLRYADLQEYFAGRGSAPKPIDIYHAVREIRHGKGMLIVEGEADCRSAGSFFKNPIVPESLLREVATTLDLSVDKIPHWTAGEDLIKLPAAWLLERAGFSKGFQLGEAGISSRHTLALINRGHATFADIAALRDTIQGEVYRRFNIQLEQEPVELGS</sequence>
<keyword evidence="14 19" id="KW-0560">Oxidoreductase</keyword>
<gene>
    <name evidence="19" type="primary">murB</name>
    <name evidence="21" type="ORF">HDF10_000969</name>
</gene>
<comment type="caution">
    <text evidence="21">The sequence shown here is derived from an EMBL/GenBank/DDBJ whole genome shotgun (WGS) entry which is preliminary data.</text>
</comment>
<evidence type="ECO:0000256" key="9">
    <source>
        <dbReference type="ARBA" id="ARBA00022630"/>
    </source>
</evidence>
<evidence type="ECO:0000256" key="3">
    <source>
        <dbReference type="ARBA" id="ARBA00004496"/>
    </source>
</evidence>
<evidence type="ECO:0000256" key="11">
    <source>
        <dbReference type="ARBA" id="ARBA00022857"/>
    </source>
</evidence>
<dbReference type="Proteomes" id="UP000569092">
    <property type="component" value="Unassembled WGS sequence"/>
</dbReference>
<dbReference type="PANTHER" id="PTHR21071">
    <property type="entry name" value="UDP-N-ACETYLENOLPYRUVOYLGLUCOSAMINE REDUCTASE"/>
    <property type="match status" value="1"/>
</dbReference>
<evidence type="ECO:0000256" key="2">
    <source>
        <dbReference type="ARBA" id="ARBA00003921"/>
    </source>
</evidence>
<dbReference type="SUPFAM" id="SSF56176">
    <property type="entry name" value="FAD-binding/transporter-associated domain-like"/>
    <property type="match status" value="1"/>
</dbReference>
<evidence type="ECO:0000313" key="21">
    <source>
        <dbReference type="EMBL" id="MBB5343019.1"/>
    </source>
</evidence>
<dbReference type="InterPro" id="IPR016167">
    <property type="entry name" value="FAD-bd_PCMH_sub1"/>
</dbReference>
<dbReference type="PANTHER" id="PTHR21071:SF4">
    <property type="entry name" value="UDP-N-ACETYLENOLPYRUVOYLGLUCOSAMINE REDUCTASE"/>
    <property type="match status" value="1"/>
</dbReference>
<dbReference type="InterPro" id="IPR016169">
    <property type="entry name" value="FAD-bd_PCMH_sub2"/>
</dbReference>
<dbReference type="GO" id="GO:0071949">
    <property type="term" value="F:FAD binding"/>
    <property type="evidence" value="ECO:0007669"/>
    <property type="project" value="InterPro"/>
</dbReference>
<dbReference type="GO" id="GO:0008762">
    <property type="term" value="F:UDP-N-acetylmuramate dehydrogenase activity"/>
    <property type="evidence" value="ECO:0007669"/>
    <property type="project" value="UniProtKB-UniRule"/>
</dbReference>
<evidence type="ECO:0000259" key="20">
    <source>
        <dbReference type="PROSITE" id="PS51387"/>
    </source>
</evidence>
<dbReference type="EC" id="1.3.1.98" evidence="5 19"/>
<dbReference type="Pfam" id="PF02873">
    <property type="entry name" value="MurB_C"/>
    <property type="match status" value="1"/>
</dbReference>
<dbReference type="SUPFAM" id="SSF56194">
    <property type="entry name" value="Uridine diphospho-N-Acetylenolpyruvylglucosamine reductase, MurB, C-terminal domain"/>
    <property type="match status" value="1"/>
</dbReference>
<evidence type="ECO:0000256" key="8">
    <source>
        <dbReference type="ARBA" id="ARBA00022618"/>
    </source>
</evidence>
<dbReference type="InterPro" id="IPR003170">
    <property type="entry name" value="MurB"/>
</dbReference>
<comment type="function">
    <text evidence="2 19">Cell wall formation.</text>
</comment>
<name>A0A7W8J812_9BACT</name>
<dbReference type="Gene3D" id="3.30.43.10">
    <property type="entry name" value="Uridine Diphospho-n-acetylenolpyruvylglucosamine Reductase, domain 2"/>
    <property type="match status" value="1"/>
</dbReference>
<dbReference type="GO" id="GO:0071555">
    <property type="term" value="P:cell wall organization"/>
    <property type="evidence" value="ECO:0007669"/>
    <property type="project" value="UniProtKB-KW"/>
</dbReference>
<dbReference type="Gene3D" id="3.30.465.10">
    <property type="match status" value="1"/>
</dbReference>
<comment type="pathway">
    <text evidence="4 19">Cell wall biogenesis; peptidoglycan biosynthesis.</text>
</comment>
<dbReference type="InterPro" id="IPR016166">
    <property type="entry name" value="FAD-bd_PCMH"/>
</dbReference>
<dbReference type="GO" id="GO:0009252">
    <property type="term" value="P:peptidoglycan biosynthetic process"/>
    <property type="evidence" value="ECO:0007669"/>
    <property type="project" value="UniProtKB-UniRule"/>
</dbReference>
<reference evidence="21 22" key="1">
    <citation type="submission" date="2020-08" db="EMBL/GenBank/DDBJ databases">
        <title>Genomic Encyclopedia of Type Strains, Phase IV (KMG-V): Genome sequencing to study the core and pangenomes of soil and plant-associated prokaryotes.</title>
        <authorList>
            <person name="Whitman W."/>
        </authorList>
    </citation>
    <scope>NUCLEOTIDE SEQUENCE [LARGE SCALE GENOMIC DNA]</scope>
    <source>
        <strain evidence="21 22">M8US30</strain>
    </source>
</reference>
<evidence type="ECO:0000256" key="14">
    <source>
        <dbReference type="ARBA" id="ARBA00023002"/>
    </source>
</evidence>
<keyword evidence="8 19" id="KW-0132">Cell division</keyword>
<dbReference type="InterPro" id="IPR011601">
    <property type="entry name" value="MurB_C"/>
</dbReference>
<keyword evidence="11 19" id="KW-0521">NADP</keyword>
<accession>A0A7W8J812</accession>
<evidence type="ECO:0000256" key="5">
    <source>
        <dbReference type="ARBA" id="ARBA00012518"/>
    </source>
</evidence>
<evidence type="ECO:0000256" key="12">
    <source>
        <dbReference type="ARBA" id="ARBA00022960"/>
    </source>
</evidence>
<feature type="active site" description="Proton donor" evidence="19">
    <location>
        <position position="254"/>
    </location>
</feature>
<dbReference type="InterPro" id="IPR036318">
    <property type="entry name" value="FAD-bd_PCMH-like_sf"/>
</dbReference>
<evidence type="ECO:0000256" key="15">
    <source>
        <dbReference type="ARBA" id="ARBA00023306"/>
    </source>
</evidence>
<keyword evidence="16 19" id="KW-0961">Cell wall biogenesis/degradation</keyword>
<evidence type="ECO:0000256" key="13">
    <source>
        <dbReference type="ARBA" id="ARBA00022984"/>
    </source>
</evidence>
<dbReference type="PROSITE" id="PS51387">
    <property type="entry name" value="FAD_PCMH"/>
    <property type="match status" value="1"/>
</dbReference>
<dbReference type="NCBIfam" id="NF010478">
    <property type="entry name" value="PRK13903.1"/>
    <property type="match status" value="1"/>
</dbReference>
<comment type="similarity">
    <text evidence="19">Belongs to the MurB family.</text>
</comment>
<keyword evidence="10 19" id="KW-0274">FAD</keyword>
<dbReference type="UniPathway" id="UPA00219"/>
<dbReference type="InterPro" id="IPR006094">
    <property type="entry name" value="Oxid_FAD_bind_N"/>
</dbReference>
<evidence type="ECO:0000256" key="19">
    <source>
        <dbReference type="HAMAP-Rule" id="MF_00037"/>
    </source>
</evidence>
<keyword evidence="7 19" id="KW-0963">Cytoplasm</keyword>
<evidence type="ECO:0000256" key="10">
    <source>
        <dbReference type="ARBA" id="ARBA00022827"/>
    </source>
</evidence>
<dbReference type="GO" id="GO:0005829">
    <property type="term" value="C:cytosol"/>
    <property type="evidence" value="ECO:0007669"/>
    <property type="project" value="TreeGrafter"/>
</dbReference>
<comment type="cofactor">
    <cofactor evidence="1 19">
        <name>FAD</name>
        <dbReference type="ChEBI" id="CHEBI:57692"/>
    </cofactor>
</comment>
<dbReference type="AlphaFoldDB" id="A0A7W8J812"/>
<dbReference type="EMBL" id="JACHDZ010000001">
    <property type="protein sequence ID" value="MBB5343019.1"/>
    <property type="molecule type" value="Genomic_DNA"/>
</dbReference>
<evidence type="ECO:0000256" key="18">
    <source>
        <dbReference type="ARBA" id="ARBA00048914"/>
    </source>
</evidence>
<feature type="active site" evidence="19">
    <location>
        <position position="355"/>
    </location>
</feature>
<feature type="active site" evidence="19">
    <location>
        <position position="177"/>
    </location>
</feature>
<dbReference type="InterPro" id="IPR036635">
    <property type="entry name" value="MurB_C_sf"/>
</dbReference>
<dbReference type="Gene3D" id="3.90.78.10">
    <property type="entry name" value="UDP-N-acetylenolpyruvoylglucosamine reductase, C-terminal domain"/>
    <property type="match status" value="1"/>
</dbReference>
<comment type="catalytic activity">
    <reaction evidence="18 19">
        <text>UDP-N-acetyl-alpha-D-muramate + NADP(+) = UDP-N-acetyl-3-O-(1-carboxyvinyl)-alpha-D-glucosamine + NADPH + H(+)</text>
        <dbReference type="Rhea" id="RHEA:12248"/>
        <dbReference type="ChEBI" id="CHEBI:15378"/>
        <dbReference type="ChEBI" id="CHEBI:57783"/>
        <dbReference type="ChEBI" id="CHEBI:58349"/>
        <dbReference type="ChEBI" id="CHEBI:68483"/>
        <dbReference type="ChEBI" id="CHEBI:70757"/>
        <dbReference type="EC" id="1.3.1.98"/>
    </reaction>
</comment>